<dbReference type="AlphaFoldDB" id="L1MLR0"/>
<dbReference type="STRING" id="1035195.HMPREF9997_00253"/>
<proteinExistence type="predicted"/>
<dbReference type="Proteomes" id="UP000010445">
    <property type="component" value="Unassembled WGS sequence"/>
</dbReference>
<organism evidence="1 2">
    <name type="scientific">Corynebacterium durum F0235</name>
    <dbReference type="NCBI Taxonomy" id="1035195"/>
    <lineage>
        <taxon>Bacteria</taxon>
        <taxon>Bacillati</taxon>
        <taxon>Actinomycetota</taxon>
        <taxon>Actinomycetes</taxon>
        <taxon>Mycobacteriales</taxon>
        <taxon>Corynebacteriaceae</taxon>
        <taxon>Corynebacterium</taxon>
    </lineage>
</organism>
<dbReference type="HOGENOM" id="CLU_3308127_0_0_11"/>
<accession>L1MLR0</accession>
<evidence type="ECO:0000313" key="2">
    <source>
        <dbReference type="Proteomes" id="UP000010445"/>
    </source>
</evidence>
<keyword evidence="2" id="KW-1185">Reference proteome</keyword>
<reference evidence="1 2" key="1">
    <citation type="submission" date="2012-05" db="EMBL/GenBank/DDBJ databases">
        <authorList>
            <person name="Weinstock G."/>
            <person name="Sodergren E."/>
            <person name="Lobos E.A."/>
            <person name="Fulton L."/>
            <person name="Fulton R."/>
            <person name="Courtney L."/>
            <person name="Fronick C."/>
            <person name="O'Laughlin M."/>
            <person name="Godfrey J."/>
            <person name="Wilson R.M."/>
            <person name="Miner T."/>
            <person name="Farmer C."/>
            <person name="Delehaunty K."/>
            <person name="Cordes M."/>
            <person name="Minx P."/>
            <person name="Tomlinson C."/>
            <person name="Chen J."/>
            <person name="Wollam A."/>
            <person name="Pepin K.H."/>
            <person name="Bhonagiri V."/>
            <person name="Zhang X."/>
            <person name="Suruliraj S."/>
            <person name="Warren W."/>
            <person name="Mitreva M."/>
            <person name="Mardis E.R."/>
            <person name="Wilson R.K."/>
        </authorList>
    </citation>
    <scope>NUCLEOTIDE SEQUENCE [LARGE SCALE GENOMIC DNA]</scope>
    <source>
        <strain evidence="1 2">F0235</strain>
    </source>
</reference>
<sequence length="39" mass="4366">MEFGSLKQLSNLPISQWMLSSLRVNIFRVSDAGELLDAV</sequence>
<name>L1MLR0_9CORY</name>
<dbReference type="EMBL" id="AMEM01000006">
    <property type="protein sequence ID" value="EKX92208.1"/>
    <property type="molecule type" value="Genomic_DNA"/>
</dbReference>
<protein>
    <submittedName>
        <fullName evidence="1">Uncharacterized protein</fullName>
    </submittedName>
</protein>
<evidence type="ECO:0000313" key="1">
    <source>
        <dbReference type="EMBL" id="EKX92208.1"/>
    </source>
</evidence>
<comment type="caution">
    <text evidence="1">The sequence shown here is derived from an EMBL/GenBank/DDBJ whole genome shotgun (WGS) entry which is preliminary data.</text>
</comment>
<gene>
    <name evidence="1" type="ORF">HMPREF9997_00253</name>
</gene>